<feature type="domain" description="TonB-dependent receptor plug" evidence="14">
    <location>
        <begin position="37"/>
        <end position="143"/>
    </location>
</feature>
<dbReference type="InterPro" id="IPR036942">
    <property type="entry name" value="Beta-barrel_TonB_sf"/>
</dbReference>
<dbReference type="GO" id="GO:0015344">
    <property type="term" value="F:siderophore uptake transmembrane transporter activity"/>
    <property type="evidence" value="ECO:0007669"/>
    <property type="project" value="TreeGrafter"/>
</dbReference>
<evidence type="ECO:0000256" key="10">
    <source>
        <dbReference type="ARBA" id="ARBA00023237"/>
    </source>
</evidence>
<keyword evidence="5 11" id="KW-0812">Transmembrane</keyword>
<keyword evidence="7 12" id="KW-0798">TonB box</keyword>
<feature type="domain" description="TonB-dependent receptor-like beta-barrel" evidence="13">
    <location>
        <begin position="227"/>
        <end position="584"/>
    </location>
</feature>
<dbReference type="RefSeq" id="WP_136862790.1">
    <property type="nucleotide sequence ID" value="NZ_SWCJ01000004.1"/>
</dbReference>
<accession>A0A4U1BNZ0</accession>
<dbReference type="InterPro" id="IPR039426">
    <property type="entry name" value="TonB-dep_rcpt-like"/>
</dbReference>
<dbReference type="AlphaFoldDB" id="A0A4U1BNZ0"/>
<dbReference type="OrthoDB" id="9764669at2"/>
<dbReference type="InterPro" id="IPR012910">
    <property type="entry name" value="Plug_dom"/>
</dbReference>
<comment type="subcellular location">
    <subcellularLocation>
        <location evidence="1 11">Cell outer membrane</location>
        <topology evidence="1 11">Multi-pass membrane protein</topology>
    </subcellularLocation>
</comment>
<evidence type="ECO:0000256" key="11">
    <source>
        <dbReference type="PROSITE-ProRule" id="PRU01360"/>
    </source>
</evidence>
<evidence type="ECO:0000259" key="14">
    <source>
        <dbReference type="Pfam" id="PF07715"/>
    </source>
</evidence>
<comment type="caution">
    <text evidence="15">The sequence shown here is derived from an EMBL/GenBank/DDBJ whole genome shotgun (WGS) entry which is preliminary data.</text>
</comment>
<gene>
    <name evidence="15" type="ORF">FCL42_07545</name>
</gene>
<keyword evidence="9 15" id="KW-0675">Receptor</keyword>
<proteinExistence type="inferred from homology"/>
<dbReference type="SUPFAM" id="SSF56935">
    <property type="entry name" value="Porins"/>
    <property type="match status" value="1"/>
</dbReference>
<keyword evidence="8 11" id="KW-0472">Membrane</keyword>
<keyword evidence="16" id="KW-1185">Reference proteome</keyword>
<dbReference type="PROSITE" id="PS52016">
    <property type="entry name" value="TONB_DEPENDENT_REC_3"/>
    <property type="match status" value="1"/>
</dbReference>
<dbReference type="GO" id="GO:0044718">
    <property type="term" value="P:siderophore transmembrane transport"/>
    <property type="evidence" value="ECO:0007669"/>
    <property type="project" value="TreeGrafter"/>
</dbReference>
<dbReference type="InterPro" id="IPR000531">
    <property type="entry name" value="Beta-barrel_TonB"/>
</dbReference>
<keyword evidence="4 11" id="KW-1134">Transmembrane beta strand</keyword>
<organism evidence="15 16">
    <name type="scientific">Ferrimonas aestuarii</name>
    <dbReference type="NCBI Taxonomy" id="2569539"/>
    <lineage>
        <taxon>Bacteria</taxon>
        <taxon>Pseudomonadati</taxon>
        <taxon>Pseudomonadota</taxon>
        <taxon>Gammaproteobacteria</taxon>
        <taxon>Alteromonadales</taxon>
        <taxon>Ferrimonadaceae</taxon>
        <taxon>Ferrimonas</taxon>
    </lineage>
</organism>
<sequence length="627" mass="70417">MSSMMLLAALAASATPVDEVIQVNHRTLEQNLSLDQADLGHSLVVIEREQIAQFGQADINAILAQMVPGLFASGRNGRYDGSYYSLQGSRKQDILWLLDGNRLNNRLYGGIYLDSLNPNIIERIEVLKGSQGIVYGSSAIAGVINIVTRESMGEGQGEVGLGGDTLNSHSVDGVVSGSVGEVDWILAGSYADSDGYQLWKDEQIHWTAADDVERGYKVANIGGKLRWLGSGDQQLTLLAQWNQGDLERLRPYATIDSNNDREEQIYTLDYQRPLSDNWKLQLKGYYHGWDSYYSRTDQTEDGQIIVMDDDSYWGFEDYGVKAIAQYQSGPLQDWLIGAELQRYSGEDEVMDFVSETESVQSLFAQYRPEFDDTQLAFGLRYSDVSDAGDSLNWSVSGQHQWVSQLSINASFGSGFRLPSAEELYSVEREGGLIGNPDLEPEQSLSANLGLLWSVGDWQWEPQLFWRQVEDLIGIDGNRYVNLDKEVETQGAELIGSWQGEQWQVSGAVTYADSREKGQSQLAGVPQWLGQFDLDQQVTRHWRWGIQGQYTGKFTDKGVEVGDYWLWHLSTSYQWHQHKFSLRLENALDVDAKVSVFNPGSTAPEGHRQPIPTLGLPRNLQVSYRYQF</sequence>
<evidence type="ECO:0000256" key="2">
    <source>
        <dbReference type="ARBA" id="ARBA00008143"/>
    </source>
</evidence>
<dbReference type="Proteomes" id="UP000305675">
    <property type="component" value="Unassembled WGS sequence"/>
</dbReference>
<evidence type="ECO:0000256" key="9">
    <source>
        <dbReference type="ARBA" id="ARBA00023170"/>
    </source>
</evidence>
<dbReference type="GO" id="GO:0009279">
    <property type="term" value="C:cell outer membrane"/>
    <property type="evidence" value="ECO:0007669"/>
    <property type="project" value="UniProtKB-SubCell"/>
</dbReference>
<evidence type="ECO:0000256" key="7">
    <source>
        <dbReference type="ARBA" id="ARBA00023077"/>
    </source>
</evidence>
<evidence type="ECO:0000256" key="1">
    <source>
        <dbReference type="ARBA" id="ARBA00004571"/>
    </source>
</evidence>
<dbReference type="EMBL" id="SWCJ01000004">
    <property type="protein sequence ID" value="TKB56061.1"/>
    <property type="molecule type" value="Genomic_DNA"/>
</dbReference>
<evidence type="ECO:0000313" key="16">
    <source>
        <dbReference type="Proteomes" id="UP000305675"/>
    </source>
</evidence>
<evidence type="ECO:0000256" key="5">
    <source>
        <dbReference type="ARBA" id="ARBA00022692"/>
    </source>
</evidence>
<keyword evidence="6" id="KW-0732">Signal</keyword>
<dbReference type="Gene3D" id="2.170.130.10">
    <property type="entry name" value="TonB-dependent receptor, plug domain"/>
    <property type="match status" value="1"/>
</dbReference>
<evidence type="ECO:0000256" key="6">
    <source>
        <dbReference type="ARBA" id="ARBA00022729"/>
    </source>
</evidence>
<keyword evidence="3 11" id="KW-0813">Transport</keyword>
<evidence type="ECO:0000256" key="4">
    <source>
        <dbReference type="ARBA" id="ARBA00022452"/>
    </source>
</evidence>
<name>A0A4U1BNZ0_9GAMM</name>
<dbReference type="CDD" id="cd01347">
    <property type="entry name" value="ligand_gated_channel"/>
    <property type="match status" value="1"/>
</dbReference>
<dbReference type="PANTHER" id="PTHR30069:SF29">
    <property type="entry name" value="HEMOGLOBIN AND HEMOGLOBIN-HAPTOGLOBIN-BINDING PROTEIN 1-RELATED"/>
    <property type="match status" value="1"/>
</dbReference>
<dbReference type="PANTHER" id="PTHR30069">
    <property type="entry name" value="TONB-DEPENDENT OUTER MEMBRANE RECEPTOR"/>
    <property type="match status" value="1"/>
</dbReference>
<reference evidence="15 16" key="1">
    <citation type="submission" date="2019-04" db="EMBL/GenBank/DDBJ databases">
        <authorList>
            <person name="Hwang J.C."/>
        </authorList>
    </citation>
    <scope>NUCLEOTIDE SEQUENCE [LARGE SCALE GENOMIC DNA]</scope>
    <source>
        <strain evidence="15 16">IMCC35002</strain>
    </source>
</reference>
<evidence type="ECO:0000256" key="8">
    <source>
        <dbReference type="ARBA" id="ARBA00023136"/>
    </source>
</evidence>
<dbReference type="Pfam" id="PF07715">
    <property type="entry name" value="Plug"/>
    <property type="match status" value="1"/>
</dbReference>
<evidence type="ECO:0000313" key="15">
    <source>
        <dbReference type="EMBL" id="TKB56061.1"/>
    </source>
</evidence>
<evidence type="ECO:0000256" key="3">
    <source>
        <dbReference type="ARBA" id="ARBA00022448"/>
    </source>
</evidence>
<keyword evidence="10 11" id="KW-0998">Cell outer membrane</keyword>
<evidence type="ECO:0000259" key="13">
    <source>
        <dbReference type="Pfam" id="PF00593"/>
    </source>
</evidence>
<evidence type="ECO:0000256" key="12">
    <source>
        <dbReference type="RuleBase" id="RU003357"/>
    </source>
</evidence>
<protein>
    <submittedName>
        <fullName evidence="15">TonB-dependent receptor</fullName>
    </submittedName>
</protein>
<dbReference type="InterPro" id="IPR037066">
    <property type="entry name" value="Plug_dom_sf"/>
</dbReference>
<dbReference type="Gene3D" id="2.40.170.20">
    <property type="entry name" value="TonB-dependent receptor, beta-barrel domain"/>
    <property type="match status" value="1"/>
</dbReference>
<dbReference type="Pfam" id="PF00593">
    <property type="entry name" value="TonB_dep_Rec_b-barrel"/>
    <property type="match status" value="1"/>
</dbReference>
<comment type="similarity">
    <text evidence="2">Belongs to the TonB-dependent receptor family. Hemoglobin/haptoglobin binding protein subfamily.</text>
</comment>